<feature type="compositionally biased region" description="Low complexity" evidence="2">
    <location>
        <begin position="630"/>
        <end position="639"/>
    </location>
</feature>
<dbReference type="InterPro" id="IPR027914">
    <property type="entry name" value="DUF4456"/>
</dbReference>
<feature type="region of interest" description="Disordered" evidence="2">
    <location>
        <begin position="1292"/>
        <end position="1344"/>
    </location>
</feature>
<feature type="region of interest" description="Disordered" evidence="2">
    <location>
        <begin position="44"/>
        <end position="83"/>
    </location>
</feature>
<gene>
    <name evidence="5" type="ORF">FGIG_04585</name>
</gene>
<dbReference type="PANTHER" id="PTHR21444">
    <property type="entry name" value="COILED-COIL DOMAIN-CONTAINING PROTEIN 180"/>
    <property type="match status" value="1"/>
</dbReference>
<feature type="region of interest" description="Disordered" evidence="2">
    <location>
        <begin position="622"/>
        <end position="649"/>
    </location>
</feature>
<dbReference type="STRING" id="46835.A0A504YWF8"/>
<evidence type="ECO:0000256" key="2">
    <source>
        <dbReference type="SAM" id="MobiDB-lite"/>
    </source>
</evidence>
<dbReference type="Proteomes" id="UP000316759">
    <property type="component" value="Unassembled WGS sequence"/>
</dbReference>
<proteinExistence type="predicted"/>
<feature type="region of interest" description="Disordered" evidence="2">
    <location>
        <begin position="1630"/>
        <end position="1670"/>
    </location>
</feature>
<feature type="coiled-coil region" evidence="1">
    <location>
        <begin position="169"/>
        <end position="203"/>
    </location>
</feature>
<keyword evidence="6" id="KW-1185">Reference proteome</keyword>
<keyword evidence="1" id="KW-0175">Coiled coil</keyword>
<dbReference type="Pfam" id="PF14644">
    <property type="entry name" value="DUF4456"/>
    <property type="match status" value="1"/>
</dbReference>
<organism evidence="5 6">
    <name type="scientific">Fasciola gigantica</name>
    <name type="common">Giant liver fluke</name>
    <dbReference type="NCBI Taxonomy" id="46835"/>
    <lineage>
        <taxon>Eukaryota</taxon>
        <taxon>Metazoa</taxon>
        <taxon>Spiralia</taxon>
        <taxon>Lophotrochozoa</taxon>
        <taxon>Platyhelminthes</taxon>
        <taxon>Trematoda</taxon>
        <taxon>Digenea</taxon>
        <taxon>Plagiorchiida</taxon>
        <taxon>Echinostomata</taxon>
        <taxon>Echinostomatoidea</taxon>
        <taxon>Fasciolidae</taxon>
        <taxon>Fasciola</taxon>
    </lineage>
</organism>
<feature type="compositionally biased region" description="Low complexity" evidence="2">
    <location>
        <begin position="65"/>
        <end position="78"/>
    </location>
</feature>
<evidence type="ECO:0000256" key="1">
    <source>
        <dbReference type="SAM" id="Coils"/>
    </source>
</evidence>
<accession>A0A504YWF8</accession>
<feature type="compositionally biased region" description="Basic and acidic residues" evidence="2">
    <location>
        <begin position="1302"/>
        <end position="1329"/>
    </location>
</feature>
<evidence type="ECO:0000313" key="5">
    <source>
        <dbReference type="EMBL" id="TPP62437.1"/>
    </source>
</evidence>
<feature type="compositionally biased region" description="Polar residues" evidence="2">
    <location>
        <begin position="640"/>
        <end position="649"/>
    </location>
</feature>
<dbReference type="PANTHER" id="PTHR21444:SF14">
    <property type="entry name" value="COILED-COIL DOMAIN-CONTAINING PROTEIN 180"/>
    <property type="match status" value="1"/>
</dbReference>
<dbReference type="Pfam" id="PF14643">
    <property type="entry name" value="DUF4455"/>
    <property type="match status" value="1"/>
</dbReference>
<reference evidence="5 6" key="1">
    <citation type="submission" date="2019-04" db="EMBL/GenBank/DDBJ databases">
        <title>Annotation for the trematode Fasciola gigantica.</title>
        <authorList>
            <person name="Choi Y.-J."/>
        </authorList>
    </citation>
    <scope>NUCLEOTIDE SEQUENCE [LARGE SCALE GENOMIC DNA]</scope>
    <source>
        <strain evidence="5">Uganda_cow_1</strain>
    </source>
</reference>
<dbReference type="OrthoDB" id="431588at2759"/>
<feature type="domain" description="DUF4456" evidence="4">
    <location>
        <begin position="1495"/>
        <end position="1580"/>
    </location>
</feature>
<feature type="compositionally biased region" description="Polar residues" evidence="2">
    <location>
        <begin position="1636"/>
        <end position="1649"/>
    </location>
</feature>
<dbReference type="InterPro" id="IPR028089">
    <property type="entry name" value="DUF4455"/>
</dbReference>
<comment type="caution">
    <text evidence="5">The sequence shown here is derived from an EMBL/GenBank/DDBJ whole genome shotgun (WGS) entry which is preliminary data.</text>
</comment>
<sequence length="1767" mass="201342">MLLFTSTTHLQDLLTFVSTLKSIRKLNGLQKDREHERETIEVLHLPDPGTFRKLPSFGKSPGAGSPSNQSVQNNSTQNKGEARSEVLERMVSKRRVKHNVGLENWHGALSKIAKDIEIRVTEVCAETAAVLESSCSTGSNTIFLKGHFLLDDLINEQTSVQSQEVMLSWDQLETEAKQRRAAMDQLEQRLKYLEEERTSKIRKEFNRMSDDLNKHSHFSPGELHKLFLDEITCLNAELMNNKRQLTILMKNLQTADLVMQRRFELMWIDHKRRWQQVNIENCIKNFNSSMNSEEVRSPQSIQCLLKQLTATRLKFQQDQQNLLNELGTAMLPTQFTESVLDEWIDRAGKLCAKCDQDNQTFLQSVYTAYENLAQQCIDQLKSLQKHLVNNQYVDSFEEAGMLLHSRCVPTLGQLQRQFEQNLNYIDQCFSWSADANVHAFAGPIQRFGKMLAKFWQEVGEKPIGQKTQTLQKLLFEARDNGAKEVTLKDDVLNEAIDALRQSATEEQVDERLNEVLRLLGHIKSIYESTRNKLLTVIGQYPSDILDCMENYESACRRFFGVVRISKPDRNTIERFKQGHRQPGSGSGTEELICIQQPERSRSQLDQWIQMARQPFKVISPETTSNQTMHSSTTRSGTSTIGPVNSASPVNASVDNRRLRIAQQSASPCCWFRSRAREEAVGDLCKPLSPSSTTAVHTVADLERDRQPFFNLLSSQVTASGILGKEVPTNLNEPPVPLVQNTNTSVSRKHTAKPKLNEYDVIMIQTTSDSDPTPVDRLIFEMVKTTSITQYESMVHEVKRKARENFLTHLEEWRFELLDQVQEEVLLRKAEAEAEYELQNRIHEQRIRRSREDVANVRRTELVLHQARIDRHVDYARLLLDDLHTRGVDGINTELDRLQAEMVETLQATIRAKLTTATKSSMLRSLREAVVSILDTYMNQVREHLRMFRQKLENQTQEIRNSTMALMENLRPFTEGGNFATDEIKRFRTRLNELSAQIVSTEEYISGKLESIECGRQSFTEQQQKRFEQELRFHMVDVTYVENILRSATNTITLIKAEVADSESQKKRLRHELAELDAILNQMSGFVQARKHALQQAMESIIPLLTGFSKADSANNKNVCKEIRRNEGDRGMQHEASAMVIRLLTGLCSNAADRCLFLNCLRTQTEPPDGERTRGEGSISFAITPSGEKRPEAHQMQINMIPQPTASRELVSTSNVTFLSTTHISRPGRSATDDACVRVIQGIMKAQTKFKDHVNDSPQVSAPGTMEPVEQARIIGSADDPIEVNEENTVLSVQSISGASAKQGKDKPGRKDRAQSPKMKQAVDRSEKKAKGNSRNRPPKSAAKRCRIESYYEAFGSVPAQMTGRIDAATSSQHSGRQQQAIAISEEKSYIEMTTLLGRVRKICRENLIVTLQMTETYYRQKGLRRSTRPQLIPQSLDEAASALVNQLRKYYADTELYRDNEVREYSWEIAFHQKCYCEFEKDAYNSKTFCTKLGLKHIRQLHPYLGTPSNKDLLEKLSTDEQKRTDEYLHLAKELHRARRAVVVKYGRRGFSQLGGLTDGLFIRFDRLTCEYDIEELPDKQNEYSVSDMMTLNNVKMLPTSAWADSPSDQESSDRPLEVTSRGKKTFYAVEPGSWDTPSNSTSPVTMSVPNLPKFRPERVSKDRSSRGMGGRMQIRAGEMHSPVSPGDSNKSQGNQPTYCVVTAKTTRAHISVLESRTSAADELEIFSQSLLKVIDKDYQDTITNAEAWQEQWKNNLHSMQDLFRSK</sequence>
<feature type="coiled-coil region" evidence="1">
    <location>
        <begin position="1051"/>
        <end position="1078"/>
    </location>
</feature>
<feature type="region of interest" description="Disordered" evidence="2">
    <location>
        <begin position="1602"/>
        <end position="1621"/>
    </location>
</feature>
<evidence type="ECO:0000313" key="6">
    <source>
        <dbReference type="Proteomes" id="UP000316759"/>
    </source>
</evidence>
<name>A0A504YWF8_FASGI</name>
<feature type="domain" description="DUF4455" evidence="3">
    <location>
        <begin position="93"/>
        <end position="567"/>
    </location>
</feature>
<dbReference type="EMBL" id="SUNJ01006838">
    <property type="protein sequence ID" value="TPP62437.1"/>
    <property type="molecule type" value="Genomic_DNA"/>
</dbReference>
<evidence type="ECO:0000259" key="4">
    <source>
        <dbReference type="Pfam" id="PF14644"/>
    </source>
</evidence>
<evidence type="ECO:0008006" key="7">
    <source>
        <dbReference type="Google" id="ProtNLM"/>
    </source>
</evidence>
<feature type="compositionally biased region" description="Basic residues" evidence="2">
    <location>
        <begin position="1330"/>
        <end position="1344"/>
    </location>
</feature>
<feature type="compositionally biased region" description="Basic and acidic residues" evidence="2">
    <location>
        <begin position="1655"/>
        <end position="1666"/>
    </location>
</feature>
<evidence type="ECO:0000259" key="3">
    <source>
        <dbReference type="Pfam" id="PF14643"/>
    </source>
</evidence>
<protein>
    <recommendedName>
        <fullName evidence="7">Coiled-coil domain-containing protein 180</fullName>
    </recommendedName>
</protein>